<name>A0A0P1KM33_9SACH</name>
<dbReference type="Proteomes" id="UP000236544">
    <property type="component" value="Unassembled WGS sequence"/>
</dbReference>
<feature type="compositionally biased region" description="Polar residues" evidence="1">
    <location>
        <begin position="619"/>
        <end position="645"/>
    </location>
</feature>
<accession>A0A0P1KM33</accession>
<feature type="region of interest" description="Disordered" evidence="1">
    <location>
        <begin position="601"/>
        <end position="749"/>
    </location>
</feature>
<protein>
    <submittedName>
        <fullName evidence="2">LAQU0S01e14862g1_1</fullName>
    </submittedName>
</protein>
<organism evidence="2 3">
    <name type="scientific">Lachancea quebecensis</name>
    <dbReference type="NCBI Taxonomy" id="1654605"/>
    <lineage>
        <taxon>Eukaryota</taxon>
        <taxon>Fungi</taxon>
        <taxon>Dikarya</taxon>
        <taxon>Ascomycota</taxon>
        <taxon>Saccharomycotina</taxon>
        <taxon>Saccharomycetes</taxon>
        <taxon>Saccharomycetales</taxon>
        <taxon>Saccharomycetaceae</taxon>
        <taxon>Lachancea</taxon>
    </lineage>
</organism>
<feature type="compositionally biased region" description="Low complexity" evidence="1">
    <location>
        <begin position="672"/>
        <end position="703"/>
    </location>
</feature>
<dbReference type="GO" id="GO:0019888">
    <property type="term" value="F:protein phosphatase regulator activity"/>
    <property type="evidence" value="ECO:0007669"/>
    <property type="project" value="InterPro"/>
</dbReference>
<dbReference type="GO" id="GO:0005737">
    <property type="term" value="C:cytoplasm"/>
    <property type="evidence" value="ECO:0007669"/>
    <property type="project" value="InterPro"/>
</dbReference>
<feature type="compositionally biased region" description="Low complexity" evidence="1">
    <location>
        <begin position="530"/>
        <end position="541"/>
    </location>
</feature>
<dbReference type="EMBL" id="LN890560">
    <property type="protein sequence ID" value="CUS20797.1"/>
    <property type="molecule type" value="Genomic_DNA"/>
</dbReference>
<feature type="compositionally biased region" description="Acidic residues" evidence="1">
    <location>
        <begin position="654"/>
        <end position="667"/>
    </location>
</feature>
<feature type="compositionally biased region" description="Polar residues" evidence="1">
    <location>
        <begin position="601"/>
        <end position="610"/>
    </location>
</feature>
<dbReference type="AlphaFoldDB" id="A0A0P1KM33"/>
<evidence type="ECO:0000313" key="3">
    <source>
        <dbReference type="Proteomes" id="UP000236544"/>
    </source>
</evidence>
<evidence type="ECO:0000256" key="1">
    <source>
        <dbReference type="SAM" id="MobiDB-lite"/>
    </source>
</evidence>
<dbReference type="OrthoDB" id="3973067at2759"/>
<dbReference type="PRINTS" id="PR02082">
    <property type="entry name" value="GLC7IP4"/>
</dbReference>
<feature type="compositionally biased region" description="Polar residues" evidence="1">
    <location>
        <begin position="501"/>
        <end position="527"/>
    </location>
</feature>
<reference evidence="3" key="1">
    <citation type="submission" date="2015-10" db="EMBL/GenBank/DDBJ databases">
        <authorList>
            <person name="Devillers H."/>
        </authorList>
    </citation>
    <scope>NUCLEOTIDE SEQUENCE [LARGE SCALE GENOMIC DNA]</scope>
</reference>
<proteinExistence type="predicted"/>
<dbReference type="InterPro" id="IPR026241">
    <property type="entry name" value="GIP4"/>
</dbReference>
<feature type="region of interest" description="Disordered" evidence="1">
    <location>
        <begin position="439"/>
        <end position="577"/>
    </location>
</feature>
<feature type="region of interest" description="Disordered" evidence="1">
    <location>
        <begin position="788"/>
        <end position="809"/>
    </location>
</feature>
<sequence>MYVKAAANASIVAVKGGATLDQYDAKLIQCRVAISRLTEILRILRILEGTLKRTNGTKTIIPLMNYILALYGGLTLNVSETLSRRLRLLSEFRLCKITDVNPSLSSSPLDLNCEFPDVSSNLEEYTTNVYDRQLQNKLLQASINITQNALQVYDRKYKQCNMERSATRPTSISGRPATFDEGSFEELVQPLDVPMILDLAVLIKDFEVDTSESSFRKLSFQVLTKFKDHLNEKALPPIKTYHTSLFRFSKASSLSQSKIIMNLPYWQYTMHRIYALLLRILYILTITKAFLRQVYIPNRAYFESPRTQLHSPNVFEYRELLKSIDAICTGPNDLSDLIERLQCYSQHGSSLTVQPSTVLEAYNSEVVLATRKLRHYLQIVESLLSVWKQLQSISFDNEAFNSLDEAGVSKAVEERLAVDKLDFIERKNKEAQIKEKQREAAMAATNEGSVKTIFRRSSIQRSKMSPSPSGTTSPSSLSPASMSRSSSQSLKRGTLPKKALNGSSISSPLASRRGSVSGNTVNIVNRKSPNEGGSNGSPSSSRRIDETLQKVGRKRSSSLQSSAIASHNEAESTHRSNSLQAAATLNQRMVRNTFAKLSTNLQGSGALNSDSKTERLATPASSSRQMMRSNSPSPLRQKSKPSGASSAGPRSEIELPDVESLVLDEEQLTLVSKQSPSGSTSASTKSLVESTPSETSPLSEAESQSVTLESVKKVRFTGVPPMSEKEDPKPKRKGWYKKPQVLHYPPPPPQVAVQQYRLRQEGQAFRKSLRDGDGENGGVPKRTAFMSQSEVHLSPTHKFSSKIRDKLTR</sequence>
<evidence type="ECO:0000313" key="2">
    <source>
        <dbReference type="EMBL" id="CUS20797.1"/>
    </source>
</evidence>
<feature type="compositionally biased region" description="Low complexity" evidence="1">
    <location>
        <begin position="557"/>
        <end position="566"/>
    </location>
</feature>
<gene>
    <name evidence="2" type="ORF">LAQU0_S01e14862g</name>
</gene>
<dbReference type="GO" id="GO:0008157">
    <property type="term" value="F:protein phosphatase 1 binding"/>
    <property type="evidence" value="ECO:0007669"/>
    <property type="project" value="InterPro"/>
</dbReference>
<feature type="compositionally biased region" description="Low complexity" evidence="1">
    <location>
        <begin position="462"/>
        <end position="493"/>
    </location>
</feature>
<keyword evidence="3" id="KW-1185">Reference proteome</keyword>